<keyword evidence="3" id="KW-1185">Reference proteome</keyword>
<dbReference type="EMBL" id="CAJVCH010077830">
    <property type="protein sequence ID" value="CAG7721245.1"/>
    <property type="molecule type" value="Genomic_DNA"/>
</dbReference>
<evidence type="ECO:0000313" key="3">
    <source>
        <dbReference type="Proteomes" id="UP000708208"/>
    </source>
</evidence>
<keyword evidence="1" id="KW-1133">Transmembrane helix</keyword>
<name>A0A8J2P0K7_9HEXA</name>
<proteinExistence type="predicted"/>
<organism evidence="2 3">
    <name type="scientific">Allacma fusca</name>
    <dbReference type="NCBI Taxonomy" id="39272"/>
    <lineage>
        <taxon>Eukaryota</taxon>
        <taxon>Metazoa</taxon>
        <taxon>Ecdysozoa</taxon>
        <taxon>Arthropoda</taxon>
        <taxon>Hexapoda</taxon>
        <taxon>Collembola</taxon>
        <taxon>Symphypleona</taxon>
        <taxon>Sminthuridae</taxon>
        <taxon>Allacma</taxon>
    </lineage>
</organism>
<gene>
    <name evidence="2" type="ORF">AFUS01_LOCUS10471</name>
</gene>
<feature type="transmembrane region" description="Helical" evidence="1">
    <location>
        <begin position="114"/>
        <end position="135"/>
    </location>
</feature>
<feature type="transmembrane region" description="Helical" evidence="1">
    <location>
        <begin position="218"/>
        <end position="239"/>
    </location>
</feature>
<evidence type="ECO:0000256" key="1">
    <source>
        <dbReference type="SAM" id="Phobius"/>
    </source>
</evidence>
<keyword evidence="1" id="KW-0472">Membrane</keyword>
<evidence type="ECO:0000313" key="2">
    <source>
        <dbReference type="EMBL" id="CAG7721245.1"/>
    </source>
</evidence>
<comment type="caution">
    <text evidence="2">The sequence shown here is derived from an EMBL/GenBank/DDBJ whole genome shotgun (WGS) entry which is preliminary data.</text>
</comment>
<protein>
    <submittedName>
        <fullName evidence="2">Uncharacterized protein</fullName>
    </submittedName>
</protein>
<reference evidence="2" key="1">
    <citation type="submission" date="2021-06" db="EMBL/GenBank/DDBJ databases">
        <authorList>
            <person name="Hodson N. C."/>
            <person name="Mongue J. A."/>
            <person name="Jaron S. K."/>
        </authorList>
    </citation>
    <scope>NUCLEOTIDE SEQUENCE</scope>
</reference>
<dbReference type="AlphaFoldDB" id="A0A8J2P0K7"/>
<sequence length="276" mass="31726">MFALLACPFACAGMSMTLLIEYVILFWVHPEFYLYAIPSCYDGFPDDGQKSLNLRELSFHELFATIIRPLVLAVPVLHVLIFLVIPTGPSFLYNYVPEHLKNPLTMSGSAVVEFYFMTFWMSMGLFTVSTHVLTFHNMILTQLKSGIRTMGDSLQTKKGRKQLQEALRKQWTTCRKIQLNSRIFNASNCNLQSMQIIWYFYECILLGYSGVRLFREDIVLGLFFVILSLIGAAFYIFTYEPAFGIPDMMEEFKSQLLELASICEKDRELAVACKRV</sequence>
<accession>A0A8J2P0K7</accession>
<keyword evidence="1" id="KW-0812">Transmembrane</keyword>
<dbReference type="Proteomes" id="UP000708208">
    <property type="component" value="Unassembled WGS sequence"/>
</dbReference>
<feature type="transmembrane region" description="Helical" evidence="1">
    <location>
        <begin position="62"/>
        <end position="85"/>
    </location>
</feature>